<feature type="compositionally biased region" description="Basic and acidic residues" evidence="14">
    <location>
        <begin position="65"/>
        <end position="74"/>
    </location>
</feature>
<dbReference type="GO" id="GO:0008270">
    <property type="term" value="F:zinc ion binding"/>
    <property type="evidence" value="ECO:0007669"/>
    <property type="project" value="UniProtKB-KW"/>
</dbReference>
<dbReference type="Proteomes" id="UP000734854">
    <property type="component" value="Unassembled WGS sequence"/>
</dbReference>
<evidence type="ECO:0000313" key="17">
    <source>
        <dbReference type="EMBL" id="KAG6495876.1"/>
    </source>
</evidence>
<evidence type="ECO:0000256" key="14">
    <source>
        <dbReference type="SAM" id="MobiDB-lite"/>
    </source>
</evidence>
<keyword evidence="8 13" id="KW-0863">Zinc-finger</keyword>
<evidence type="ECO:0000256" key="12">
    <source>
        <dbReference type="ARBA" id="ARBA00023136"/>
    </source>
</evidence>
<dbReference type="PANTHER" id="PTHR46913">
    <property type="entry name" value="RING-H2 FINGER PROTEIN ATL16"/>
    <property type="match status" value="1"/>
</dbReference>
<dbReference type="EC" id="2.3.2.27" evidence="4"/>
<dbReference type="PANTHER" id="PTHR46913:SF1">
    <property type="entry name" value="RING-H2 FINGER PROTEIN ATL16"/>
    <property type="match status" value="1"/>
</dbReference>
<proteinExistence type="predicted"/>
<accession>A0A8J5FX35</accession>
<evidence type="ECO:0000313" key="18">
    <source>
        <dbReference type="Proteomes" id="UP000734854"/>
    </source>
</evidence>
<dbReference type="InterPro" id="IPR013083">
    <property type="entry name" value="Znf_RING/FYVE/PHD"/>
</dbReference>
<dbReference type="UniPathway" id="UPA00143"/>
<keyword evidence="9" id="KW-0833">Ubl conjugation pathway</keyword>
<comment type="catalytic activity">
    <reaction evidence="1">
        <text>S-ubiquitinyl-[E2 ubiquitin-conjugating enzyme]-L-cysteine + [acceptor protein]-L-lysine = [E2 ubiquitin-conjugating enzyme]-L-cysteine + N(6)-ubiquitinyl-[acceptor protein]-L-lysine.</text>
        <dbReference type="EC" id="2.3.2.27"/>
    </reaction>
</comment>
<feature type="region of interest" description="Disordered" evidence="14">
    <location>
        <begin position="64"/>
        <end position="116"/>
    </location>
</feature>
<comment type="pathway">
    <text evidence="3">Protein modification; protein ubiquitination.</text>
</comment>
<evidence type="ECO:0000256" key="7">
    <source>
        <dbReference type="ARBA" id="ARBA00022723"/>
    </source>
</evidence>
<dbReference type="Gene3D" id="3.30.40.10">
    <property type="entry name" value="Zinc/RING finger domain, C3HC4 (zinc finger)"/>
    <property type="match status" value="1"/>
</dbReference>
<dbReference type="InterPro" id="IPR044600">
    <property type="entry name" value="ATL1/ATL16-like"/>
</dbReference>
<dbReference type="InterPro" id="IPR001841">
    <property type="entry name" value="Znf_RING"/>
</dbReference>
<evidence type="ECO:0000256" key="11">
    <source>
        <dbReference type="ARBA" id="ARBA00022989"/>
    </source>
</evidence>
<name>A0A8J5FX35_ZINOF</name>
<dbReference type="EMBL" id="JACMSC010000012">
    <property type="protein sequence ID" value="KAG6495876.1"/>
    <property type="molecule type" value="Genomic_DNA"/>
</dbReference>
<evidence type="ECO:0000256" key="13">
    <source>
        <dbReference type="PROSITE-ProRule" id="PRU00175"/>
    </source>
</evidence>
<keyword evidence="11 15" id="KW-1133">Transmembrane helix</keyword>
<evidence type="ECO:0000256" key="3">
    <source>
        <dbReference type="ARBA" id="ARBA00004906"/>
    </source>
</evidence>
<evidence type="ECO:0000256" key="9">
    <source>
        <dbReference type="ARBA" id="ARBA00022786"/>
    </source>
</evidence>
<dbReference type="SMART" id="SM00184">
    <property type="entry name" value="RING"/>
    <property type="match status" value="1"/>
</dbReference>
<comment type="caution">
    <text evidence="17">The sequence shown here is derived from an EMBL/GenBank/DDBJ whole genome shotgun (WGS) entry which is preliminary data.</text>
</comment>
<comment type="subcellular location">
    <subcellularLocation>
        <location evidence="2">Membrane</location>
        <topology evidence="2">Single-pass membrane protein</topology>
    </subcellularLocation>
</comment>
<keyword evidence="5" id="KW-0808">Transferase</keyword>
<keyword evidence="18" id="KW-1185">Reference proteome</keyword>
<gene>
    <name evidence="17" type="ORF">ZIOFF_043706</name>
</gene>
<protein>
    <recommendedName>
        <fullName evidence="4">RING-type E3 ubiquitin transferase</fullName>
        <ecNumber evidence="4">2.3.2.27</ecNumber>
    </recommendedName>
</protein>
<dbReference type="CDD" id="cd16454">
    <property type="entry name" value="RING-H2_PA-TM-RING"/>
    <property type="match status" value="1"/>
</dbReference>
<organism evidence="17 18">
    <name type="scientific">Zingiber officinale</name>
    <name type="common">Ginger</name>
    <name type="synonym">Amomum zingiber</name>
    <dbReference type="NCBI Taxonomy" id="94328"/>
    <lineage>
        <taxon>Eukaryota</taxon>
        <taxon>Viridiplantae</taxon>
        <taxon>Streptophyta</taxon>
        <taxon>Embryophyta</taxon>
        <taxon>Tracheophyta</taxon>
        <taxon>Spermatophyta</taxon>
        <taxon>Magnoliopsida</taxon>
        <taxon>Liliopsida</taxon>
        <taxon>Zingiberales</taxon>
        <taxon>Zingiberaceae</taxon>
        <taxon>Zingiber</taxon>
    </lineage>
</organism>
<evidence type="ECO:0000256" key="8">
    <source>
        <dbReference type="ARBA" id="ARBA00022771"/>
    </source>
</evidence>
<reference evidence="17 18" key="1">
    <citation type="submission" date="2020-08" db="EMBL/GenBank/DDBJ databases">
        <title>Plant Genome Project.</title>
        <authorList>
            <person name="Zhang R.-G."/>
        </authorList>
    </citation>
    <scope>NUCLEOTIDE SEQUENCE [LARGE SCALE GENOMIC DNA]</scope>
    <source>
        <tissue evidence="17">Rhizome</tissue>
    </source>
</reference>
<dbReference type="GO" id="GO:0016567">
    <property type="term" value="P:protein ubiquitination"/>
    <property type="evidence" value="ECO:0007669"/>
    <property type="project" value="UniProtKB-UniPathway"/>
</dbReference>
<dbReference type="GO" id="GO:0061630">
    <property type="term" value="F:ubiquitin protein ligase activity"/>
    <property type="evidence" value="ECO:0007669"/>
    <property type="project" value="UniProtKB-EC"/>
</dbReference>
<dbReference type="GO" id="GO:0016020">
    <property type="term" value="C:membrane"/>
    <property type="evidence" value="ECO:0007669"/>
    <property type="project" value="UniProtKB-SubCell"/>
</dbReference>
<dbReference type="SUPFAM" id="SSF57850">
    <property type="entry name" value="RING/U-box"/>
    <property type="match status" value="1"/>
</dbReference>
<evidence type="ECO:0000256" key="1">
    <source>
        <dbReference type="ARBA" id="ARBA00000900"/>
    </source>
</evidence>
<keyword evidence="10" id="KW-0862">Zinc</keyword>
<evidence type="ECO:0000256" key="4">
    <source>
        <dbReference type="ARBA" id="ARBA00012483"/>
    </source>
</evidence>
<feature type="transmembrane region" description="Helical" evidence="15">
    <location>
        <begin position="26"/>
        <end position="46"/>
    </location>
</feature>
<dbReference type="Pfam" id="PF13639">
    <property type="entry name" value="zf-RING_2"/>
    <property type="match status" value="1"/>
</dbReference>
<dbReference type="PROSITE" id="PS50089">
    <property type="entry name" value="ZF_RING_2"/>
    <property type="match status" value="1"/>
</dbReference>
<evidence type="ECO:0000256" key="5">
    <source>
        <dbReference type="ARBA" id="ARBA00022679"/>
    </source>
</evidence>
<evidence type="ECO:0000259" key="16">
    <source>
        <dbReference type="PROSITE" id="PS50089"/>
    </source>
</evidence>
<feature type="compositionally biased region" description="Polar residues" evidence="14">
    <location>
        <begin position="75"/>
        <end position="116"/>
    </location>
</feature>
<sequence length="254" mass="27533">MATGAASTNFALYRDNATSNNGLADFLPALFLFLAVIGVLILLLWLKHCFVLATAQGLELVNGRGRFDTSRPRQETSGYSSQMTFDTSRPRQETSGYSSQMTFDTSRPRQETSGYSSQMTVVSRSNHPSVVQAINSNGARDEAAVVAGVSESTRAGDTTTVDERPVVVVPAGLNEWVINALCISEYKASEGLHDGSSGETSECMICLDEIIDGQIVRFLPECCHVFHVQCIDAWLIEHGSCPLCRRAIISNSAV</sequence>
<evidence type="ECO:0000256" key="2">
    <source>
        <dbReference type="ARBA" id="ARBA00004167"/>
    </source>
</evidence>
<keyword evidence="6 15" id="KW-0812">Transmembrane</keyword>
<keyword evidence="12 15" id="KW-0472">Membrane</keyword>
<evidence type="ECO:0000256" key="10">
    <source>
        <dbReference type="ARBA" id="ARBA00022833"/>
    </source>
</evidence>
<dbReference type="AlphaFoldDB" id="A0A8J5FX35"/>
<feature type="domain" description="RING-type" evidence="16">
    <location>
        <begin position="203"/>
        <end position="245"/>
    </location>
</feature>
<evidence type="ECO:0000256" key="15">
    <source>
        <dbReference type="SAM" id="Phobius"/>
    </source>
</evidence>
<keyword evidence="7" id="KW-0479">Metal-binding</keyword>
<evidence type="ECO:0000256" key="6">
    <source>
        <dbReference type="ARBA" id="ARBA00022692"/>
    </source>
</evidence>